<dbReference type="Proteomes" id="UP000274131">
    <property type="component" value="Unassembled WGS sequence"/>
</dbReference>
<evidence type="ECO:0000256" key="2">
    <source>
        <dbReference type="ARBA" id="ARBA00006695"/>
    </source>
</evidence>
<organism evidence="11">
    <name type="scientific">Enterobius vermicularis</name>
    <name type="common">Human pinworm</name>
    <dbReference type="NCBI Taxonomy" id="51028"/>
    <lineage>
        <taxon>Eukaryota</taxon>
        <taxon>Metazoa</taxon>
        <taxon>Ecdysozoa</taxon>
        <taxon>Nematoda</taxon>
        <taxon>Chromadorea</taxon>
        <taxon>Rhabditida</taxon>
        <taxon>Spirurina</taxon>
        <taxon>Oxyuridomorpha</taxon>
        <taxon>Oxyuroidea</taxon>
        <taxon>Oxyuridae</taxon>
        <taxon>Enterobius</taxon>
    </lineage>
</organism>
<evidence type="ECO:0000313" key="10">
    <source>
        <dbReference type="Proteomes" id="UP000274131"/>
    </source>
</evidence>
<keyword evidence="5" id="KW-0175">Coiled coil</keyword>
<comment type="subcellular location">
    <subcellularLocation>
        <location evidence="1">Nucleus</location>
    </subcellularLocation>
</comment>
<dbReference type="AlphaFoldDB" id="A0A0N4UXY4"/>
<dbReference type="InterPro" id="IPR022209">
    <property type="entry name" value="CWC25"/>
</dbReference>
<evidence type="ECO:0000256" key="8">
    <source>
        <dbReference type="SAM" id="MobiDB-lite"/>
    </source>
</evidence>
<dbReference type="STRING" id="51028.A0A0N4UXY4"/>
<keyword evidence="6" id="KW-0508">mRNA splicing</keyword>
<evidence type="ECO:0000313" key="9">
    <source>
        <dbReference type="EMBL" id="VDD86984.1"/>
    </source>
</evidence>
<keyword evidence="4" id="KW-0747">Spliceosome</keyword>
<evidence type="ECO:0000313" key="11">
    <source>
        <dbReference type="WBParaSite" id="EVEC_0000241901-mRNA-1"/>
    </source>
</evidence>
<dbReference type="PANTHER" id="PTHR16196">
    <property type="entry name" value="CELL CYCLE CONTROL PROTEIN CWF25"/>
    <property type="match status" value="1"/>
</dbReference>
<keyword evidence="7" id="KW-0539">Nucleus</keyword>
<dbReference type="EMBL" id="UXUI01007323">
    <property type="protein sequence ID" value="VDD86984.1"/>
    <property type="molecule type" value="Genomic_DNA"/>
</dbReference>
<reference evidence="9 10" key="2">
    <citation type="submission" date="2018-10" db="EMBL/GenBank/DDBJ databases">
        <authorList>
            <consortium name="Pathogen Informatics"/>
        </authorList>
    </citation>
    <scope>NUCLEOTIDE SEQUENCE [LARGE SCALE GENOMIC DNA]</scope>
</reference>
<dbReference type="GO" id="GO:0005684">
    <property type="term" value="C:U2-type spliceosomal complex"/>
    <property type="evidence" value="ECO:0007669"/>
    <property type="project" value="TreeGrafter"/>
</dbReference>
<keyword evidence="10" id="KW-1185">Reference proteome</keyword>
<sequence>MKFFYLLPKETDWVGRDLADNHESQSSLHFAGFIMEGTSKVDGQLSWIYEGTKAIVNREDYLLGKRLDKNFEMYSDVVRKEKEDNFEALTSGRAKTLGSTAAKVSNLELNVVRKEDPLVAIKVKEERLRQEKLENPLVMMRMQKILREAMEKKARKLQRKIEKAKRKEEKRKRSLHSVESEDSREGSKRSYQEDRAVKATRRKMRNYDSHIPAHLRSYKNFSFGYHVKDENSGSASSSDSEDYHRKKYKSRDYGLIGVTDKKDIKNICRPAHYSSKSVSKPLVQKYTKPERRKLTNEEIEAKRKEMIENAEWRDKTRKQALKKVVEKEKIEEKNNEGKPADFIRPMINDATSTMTIEERLNSTRRGLQKSYGYMERKFIER</sequence>
<gene>
    <name evidence="9" type="ORF">EVEC_LOCUS2127</name>
</gene>
<comment type="similarity">
    <text evidence="2">Belongs to the CWC25 family.</text>
</comment>
<evidence type="ECO:0000256" key="1">
    <source>
        <dbReference type="ARBA" id="ARBA00004123"/>
    </source>
</evidence>
<keyword evidence="3" id="KW-0507">mRNA processing</keyword>
<evidence type="ECO:0000256" key="4">
    <source>
        <dbReference type="ARBA" id="ARBA00022728"/>
    </source>
</evidence>
<accession>A0A0N4UXY4</accession>
<dbReference type="WBParaSite" id="EVEC_0000241901-mRNA-1">
    <property type="protein sequence ID" value="EVEC_0000241901-mRNA-1"/>
    <property type="gene ID" value="EVEC_0000241901"/>
</dbReference>
<name>A0A0N4UXY4_ENTVE</name>
<proteinExistence type="inferred from homology"/>
<reference evidence="11" key="1">
    <citation type="submission" date="2017-02" db="UniProtKB">
        <authorList>
            <consortium name="WormBaseParasite"/>
        </authorList>
    </citation>
    <scope>IDENTIFICATION</scope>
</reference>
<dbReference type="PANTHER" id="PTHR16196:SF0">
    <property type="entry name" value="PRE-MRNA-SPLICING FACTOR CWC25 HOMOLOG"/>
    <property type="match status" value="1"/>
</dbReference>
<protein>
    <submittedName>
        <fullName evidence="11">Pre-mRNA-splicing factor CWC25 homolog</fullName>
    </submittedName>
</protein>
<dbReference type="GO" id="GO:0000398">
    <property type="term" value="P:mRNA splicing, via spliceosome"/>
    <property type="evidence" value="ECO:0007669"/>
    <property type="project" value="TreeGrafter"/>
</dbReference>
<feature type="compositionally biased region" description="Basic and acidic residues" evidence="8">
    <location>
        <begin position="176"/>
        <end position="196"/>
    </location>
</feature>
<evidence type="ECO:0000256" key="7">
    <source>
        <dbReference type="ARBA" id="ARBA00023242"/>
    </source>
</evidence>
<dbReference type="OrthoDB" id="21123at2759"/>
<dbReference type="Pfam" id="PF12542">
    <property type="entry name" value="CWC25"/>
    <property type="match status" value="1"/>
</dbReference>
<dbReference type="InterPro" id="IPR051376">
    <property type="entry name" value="CWC25_splicing_factor"/>
</dbReference>
<feature type="region of interest" description="Disordered" evidence="8">
    <location>
        <begin position="156"/>
        <end position="196"/>
    </location>
</feature>
<evidence type="ECO:0000256" key="3">
    <source>
        <dbReference type="ARBA" id="ARBA00022664"/>
    </source>
</evidence>
<evidence type="ECO:0000256" key="6">
    <source>
        <dbReference type="ARBA" id="ARBA00023187"/>
    </source>
</evidence>
<evidence type="ECO:0000256" key="5">
    <source>
        <dbReference type="ARBA" id="ARBA00023054"/>
    </source>
</evidence>